<evidence type="ECO:0000256" key="3">
    <source>
        <dbReference type="ARBA" id="ARBA00022448"/>
    </source>
</evidence>
<proteinExistence type="inferred from homology"/>
<evidence type="ECO:0000313" key="12">
    <source>
        <dbReference type="EMBL" id="OKH27639.1"/>
    </source>
</evidence>
<gene>
    <name evidence="12" type="ORF">NIES1031_06860</name>
</gene>
<feature type="transmembrane region" description="Helical" evidence="9">
    <location>
        <begin position="472"/>
        <end position="494"/>
    </location>
</feature>
<comment type="subcellular location">
    <subcellularLocation>
        <location evidence="1 9">Cell membrane</location>
        <topology evidence="1 9">Multi-pass membrane protein</topology>
    </subcellularLocation>
</comment>
<keyword evidence="13" id="KW-1185">Reference proteome</keyword>
<dbReference type="CDD" id="cd06261">
    <property type="entry name" value="TM_PBP2"/>
    <property type="match status" value="1"/>
</dbReference>
<dbReference type="InterPro" id="IPR043429">
    <property type="entry name" value="ArtM/GltK/GlnP/TcyL/YhdX-like"/>
</dbReference>
<feature type="domain" description="ABC transmembrane type-1" evidence="11">
    <location>
        <begin position="297"/>
        <end position="491"/>
    </location>
</feature>
<dbReference type="InterPro" id="IPR035906">
    <property type="entry name" value="MetI-like_sf"/>
</dbReference>
<dbReference type="GO" id="GO:0015276">
    <property type="term" value="F:ligand-gated monoatomic ion channel activity"/>
    <property type="evidence" value="ECO:0007669"/>
    <property type="project" value="InterPro"/>
</dbReference>
<dbReference type="NCBIfam" id="TIGR01726">
    <property type="entry name" value="HEQRo_perm_3TM"/>
    <property type="match status" value="1"/>
</dbReference>
<accession>A0A1U7HVN6</accession>
<dbReference type="Gene3D" id="1.10.3720.10">
    <property type="entry name" value="MetI-like"/>
    <property type="match status" value="1"/>
</dbReference>
<dbReference type="PANTHER" id="PTHR30614:SF20">
    <property type="entry name" value="GLUTAMINE TRANSPORT SYSTEM PERMEASE PROTEIN GLNP"/>
    <property type="match status" value="1"/>
</dbReference>
<dbReference type="PANTHER" id="PTHR30614">
    <property type="entry name" value="MEMBRANE COMPONENT OF AMINO ACID ABC TRANSPORTER"/>
    <property type="match status" value="1"/>
</dbReference>
<evidence type="ECO:0000256" key="6">
    <source>
        <dbReference type="ARBA" id="ARBA00022970"/>
    </source>
</evidence>
<dbReference type="InterPro" id="IPR001320">
    <property type="entry name" value="Iontro_rcpt_C"/>
</dbReference>
<dbReference type="PROSITE" id="PS50928">
    <property type="entry name" value="ABC_TM1"/>
    <property type="match status" value="1"/>
</dbReference>
<evidence type="ECO:0000256" key="2">
    <source>
        <dbReference type="ARBA" id="ARBA00010072"/>
    </source>
</evidence>
<dbReference type="GO" id="GO:0006865">
    <property type="term" value="P:amino acid transport"/>
    <property type="evidence" value="ECO:0007669"/>
    <property type="project" value="UniProtKB-KW"/>
</dbReference>
<organism evidence="12 13">
    <name type="scientific">Chroogloeocystis siderophila 5.2 s.c.1</name>
    <dbReference type="NCBI Taxonomy" id="247279"/>
    <lineage>
        <taxon>Bacteria</taxon>
        <taxon>Bacillati</taxon>
        <taxon>Cyanobacteriota</taxon>
        <taxon>Cyanophyceae</taxon>
        <taxon>Oscillatoriophycideae</taxon>
        <taxon>Chroococcales</taxon>
        <taxon>Chroococcaceae</taxon>
        <taxon>Chroogloeocystis</taxon>
    </lineage>
</organism>
<feature type="transmembrane region" description="Helical" evidence="9">
    <location>
        <begin position="297"/>
        <end position="321"/>
    </location>
</feature>
<evidence type="ECO:0000259" key="11">
    <source>
        <dbReference type="PROSITE" id="PS50928"/>
    </source>
</evidence>
<feature type="transmembrane region" description="Helical" evidence="9">
    <location>
        <begin position="342"/>
        <end position="360"/>
    </location>
</feature>
<sequence length="510" mass="55606">MAGLAKHWLRLSVVVGLCCLLLFAGCQNNSDSPAAGRTLTVAVEGTYPPFEFQSPDGELQGFDVDLMNAIAQEEGFTIRYQNLPFAGMIPALQARTIDAAIAAMTITEERAKTVSFSRPYFKSGLAIATSANNQDITSFESLQNRRIAVQIGTTGALEAAKVPGAQVRSFDDAPTTLRELLNGNVDAVLHDQPVILYAIQTGNVQGVRVVGDLLTEEYFGIPTPKGSPNLALINQGLTTLLENGTYNQIYQKWFGVEPPPLPERLPFQEETATGGAPFIVTAVNVIVRALPSLLRGALITLQLTAFSVVLGMIAGSLIGIIRLSKILPIRWAARAYIDFFRGTPLLVQIFMIYFGIPAIAQELGFTFNLNRLAAAVLALSLNSAAYIAEIVRGGIQSIESGQSEASQSLGMSSVQTMRYIIFPQAFRRMLPALGNEFISLLKDTSLVAVIGFEELFRQGQLIVAENYRSFEIYATVAIIYLCLTLLSSQAFSYFERWMNPAVRSRRKARA</sequence>
<dbReference type="Pfam" id="PF00497">
    <property type="entry name" value="SBP_bac_3"/>
    <property type="match status" value="1"/>
</dbReference>
<dbReference type="CDD" id="cd13624">
    <property type="entry name" value="PBP2_Arg_Lys_His"/>
    <property type="match status" value="1"/>
</dbReference>
<name>A0A1U7HVN6_9CHRO</name>
<dbReference type="SUPFAM" id="SSF53850">
    <property type="entry name" value="Periplasmic binding protein-like II"/>
    <property type="match status" value="1"/>
</dbReference>
<evidence type="ECO:0000256" key="9">
    <source>
        <dbReference type="RuleBase" id="RU363032"/>
    </source>
</evidence>
<evidence type="ECO:0000256" key="10">
    <source>
        <dbReference type="SAM" id="SignalP"/>
    </source>
</evidence>
<dbReference type="InterPro" id="IPR010065">
    <property type="entry name" value="AA_ABC_transptr_permease_3TM"/>
</dbReference>
<reference evidence="12 13" key="1">
    <citation type="submission" date="2016-11" db="EMBL/GenBank/DDBJ databases">
        <title>Draft Genome Sequences of Nine Cyanobacterial Strains from Diverse Habitats.</title>
        <authorList>
            <person name="Zhu T."/>
            <person name="Hou S."/>
            <person name="Lu X."/>
            <person name="Hess W.R."/>
        </authorList>
    </citation>
    <scope>NUCLEOTIDE SEQUENCE [LARGE SCALE GENOMIC DNA]</scope>
    <source>
        <strain evidence="12 13">5.2 s.c.1</strain>
    </source>
</reference>
<dbReference type="SMART" id="SM00079">
    <property type="entry name" value="PBPe"/>
    <property type="match status" value="1"/>
</dbReference>
<evidence type="ECO:0000256" key="8">
    <source>
        <dbReference type="ARBA" id="ARBA00023136"/>
    </source>
</evidence>
<keyword evidence="3 9" id="KW-0813">Transport</keyword>
<dbReference type="InterPro" id="IPR001638">
    <property type="entry name" value="Solute-binding_3/MltF_N"/>
</dbReference>
<comment type="caution">
    <text evidence="12">The sequence shown here is derived from an EMBL/GenBank/DDBJ whole genome shotgun (WGS) entry which is preliminary data.</text>
</comment>
<evidence type="ECO:0000256" key="7">
    <source>
        <dbReference type="ARBA" id="ARBA00022989"/>
    </source>
</evidence>
<dbReference type="Pfam" id="PF00528">
    <property type="entry name" value="BPD_transp_1"/>
    <property type="match status" value="1"/>
</dbReference>
<dbReference type="FunFam" id="1.10.3720.10:FF:000033">
    <property type="entry name" value="Polar amino acid ABC transporter permease"/>
    <property type="match status" value="1"/>
</dbReference>
<evidence type="ECO:0000256" key="1">
    <source>
        <dbReference type="ARBA" id="ARBA00004651"/>
    </source>
</evidence>
<keyword evidence="6" id="KW-0029">Amino-acid transport</keyword>
<comment type="similarity">
    <text evidence="2">Belongs to the binding-protein-dependent transport system permease family. HisMQ subfamily.</text>
</comment>
<dbReference type="OrthoDB" id="9774451at2"/>
<dbReference type="SUPFAM" id="SSF161098">
    <property type="entry name" value="MetI-like"/>
    <property type="match status" value="1"/>
</dbReference>
<evidence type="ECO:0000313" key="13">
    <source>
        <dbReference type="Proteomes" id="UP000185984"/>
    </source>
</evidence>
<evidence type="ECO:0000256" key="5">
    <source>
        <dbReference type="ARBA" id="ARBA00022692"/>
    </source>
</evidence>
<protein>
    <submittedName>
        <fullName evidence="12">ABC transporter substrate-binding protein</fullName>
    </submittedName>
</protein>
<dbReference type="SMART" id="SM00062">
    <property type="entry name" value="PBPb"/>
    <property type="match status" value="1"/>
</dbReference>
<keyword evidence="10" id="KW-0732">Signal</keyword>
<keyword evidence="4" id="KW-1003">Cell membrane</keyword>
<dbReference type="EMBL" id="MRCC01000005">
    <property type="protein sequence ID" value="OKH27639.1"/>
    <property type="molecule type" value="Genomic_DNA"/>
</dbReference>
<dbReference type="STRING" id="247279.NIES1031_06860"/>
<dbReference type="PROSITE" id="PS51257">
    <property type="entry name" value="PROKAR_LIPOPROTEIN"/>
    <property type="match status" value="1"/>
</dbReference>
<dbReference type="AlphaFoldDB" id="A0A1U7HVN6"/>
<keyword evidence="7 9" id="KW-1133">Transmembrane helix</keyword>
<feature type="signal peptide" evidence="10">
    <location>
        <begin position="1"/>
        <end position="24"/>
    </location>
</feature>
<keyword evidence="8 9" id="KW-0472">Membrane</keyword>
<keyword evidence="5 9" id="KW-0812">Transmembrane</keyword>
<dbReference type="InterPro" id="IPR000515">
    <property type="entry name" value="MetI-like"/>
</dbReference>
<dbReference type="Proteomes" id="UP000185984">
    <property type="component" value="Unassembled WGS sequence"/>
</dbReference>
<evidence type="ECO:0000256" key="4">
    <source>
        <dbReference type="ARBA" id="ARBA00022475"/>
    </source>
</evidence>
<dbReference type="GO" id="GO:0043190">
    <property type="term" value="C:ATP-binding cassette (ABC) transporter complex"/>
    <property type="evidence" value="ECO:0007669"/>
    <property type="project" value="InterPro"/>
</dbReference>
<feature type="chain" id="PRO_5013160367" evidence="10">
    <location>
        <begin position="25"/>
        <end position="510"/>
    </location>
</feature>
<dbReference type="Gene3D" id="3.40.190.10">
    <property type="entry name" value="Periplasmic binding protein-like II"/>
    <property type="match status" value="2"/>
</dbReference>